<reference evidence="5" key="1">
    <citation type="journal article" date="2019" name="Int. J. Syst. Evol. Microbiol.">
        <title>The Global Catalogue of Microorganisms (GCM) 10K type strain sequencing project: providing services to taxonomists for standard genome sequencing and annotation.</title>
        <authorList>
            <consortium name="The Broad Institute Genomics Platform"/>
            <consortium name="The Broad Institute Genome Sequencing Center for Infectious Disease"/>
            <person name="Wu L."/>
            <person name="Ma J."/>
        </authorList>
    </citation>
    <scope>NUCLEOTIDE SEQUENCE [LARGE SCALE GENOMIC DNA]</scope>
    <source>
        <strain evidence="5">CGMCC 1.6375</strain>
    </source>
</reference>
<keyword evidence="1" id="KW-0175">Coiled coil</keyword>
<dbReference type="Pfam" id="PF13884">
    <property type="entry name" value="Peptidase_S74"/>
    <property type="match status" value="1"/>
</dbReference>
<dbReference type="Proteomes" id="UP000632339">
    <property type="component" value="Unassembled WGS sequence"/>
</dbReference>
<accession>A0ABQ2IIF4</accession>
<protein>
    <recommendedName>
        <fullName evidence="3">Peptidase S74 domain-containing protein</fullName>
    </recommendedName>
</protein>
<evidence type="ECO:0000256" key="1">
    <source>
        <dbReference type="SAM" id="Coils"/>
    </source>
</evidence>
<dbReference type="RefSeq" id="WP_019945306.1">
    <property type="nucleotide sequence ID" value="NZ_BMLI01000004.1"/>
</dbReference>
<name>A0ABQ2IIF4_9BACT</name>
<dbReference type="InterPro" id="IPR030392">
    <property type="entry name" value="S74_ICA"/>
</dbReference>
<comment type="caution">
    <text evidence="4">The sequence shown here is derived from an EMBL/GenBank/DDBJ whole genome shotgun (WGS) entry which is preliminary data.</text>
</comment>
<feature type="coiled-coil region" evidence="1">
    <location>
        <begin position="539"/>
        <end position="573"/>
    </location>
</feature>
<proteinExistence type="predicted"/>
<dbReference type="PROSITE" id="PS51688">
    <property type="entry name" value="ICA"/>
    <property type="match status" value="1"/>
</dbReference>
<dbReference type="EMBL" id="BMLI01000004">
    <property type="protein sequence ID" value="GGN12811.1"/>
    <property type="molecule type" value="Genomic_DNA"/>
</dbReference>
<gene>
    <name evidence="4" type="ORF">GCM10010967_56010</name>
</gene>
<keyword evidence="2" id="KW-0732">Signal</keyword>
<evidence type="ECO:0000259" key="3">
    <source>
        <dbReference type="PROSITE" id="PS51688"/>
    </source>
</evidence>
<sequence length="603" mass="62148">MKKHYVLAGLLMLAAAPGFAQVKIGAVGAPDVSATLEVTGGAANNKGLLLPRLTTAQRNAITSPAKGLLIFNTTTNEVQTNIGTALLPLWSTTPAAGWNATGNAGTNPATNFLGTTDGQPLSIRTNNAEVVRVTADGKVGVGIAAPLAKLHVVDTGTVAMRVWSSDNGKSSFQLGNHLHGLSRNLTTSGGAANDVAVYTSSGPGVGASLYLSANSIASENPLLTQFALKSTGNIGIGIKDPVAKLHVNGGGITISNTGSIPASAINVIADNAGGFNPDNISITAFGNSNPIFGISAARGTASAPQNSQAGDNLGQYAFAARIDGAFEGVSHVSANYLGDGITKKSRLSFTTSGEIAMLIDSSTNVGIGTNSPKTKLHVDGTILLRNGANITHANGAMISWSTVRSGTGEAEFVNYHGTGTGGFRFYDLSQGTAAFNTNNIAFIAPVTGAYTNVSDMRVKTNVNIIHDGLQKVMAMRPVSYDFHSGRTIKDGVVKFTENDKVVKTIGFLAQELAKVVPEAVVIPKDPANELYNVSYATVVPVLTKAIQEQQAEIEQLKAALAVSKADNAALKADVSKISALAERVLQLEASLNTTAAAHTAVSK</sequence>
<evidence type="ECO:0000313" key="4">
    <source>
        <dbReference type="EMBL" id="GGN12811.1"/>
    </source>
</evidence>
<feature type="signal peptide" evidence="2">
    <location>
        <begin position="1"/>
        <end position="20"/>
    </location>
</feature>
<organism evidence="4 5">
    <name type="scientific">Dyadobacter beijingensis</name>
    <dbReference type="NCBI Taxonomy" id="365489"/>
    <lineage>
        <taxon>Bacteria</taxon>
        <taxon>Pseudomonadati</taxon>
        <taxon>Bacteroidota</taxon>
        <taxon>Cytophagia</taxon>
        <taxon>Cytophagales</taxon>
        <taxon>Spirosomataceae</taxon>
        <taxon>Dyadobacter</taxon>
    </lineage>
</organism>
<feature type="chain" id="PRO_5046105688" description="Peptidase S74 domain-containing protein" evidence="2">
    <location>
        <begin position="21"/>
        <end position="603"/>
    </location>
</feature>
<feature type="domain" description="Peptidase S74" evidence="3">
    <location>
        <begin position="454"/>
        <end position="560"/>
    </location>
</feature>
<evidence type="ECO:0000256" key="2">
    <source>
        <dbReference type="SAM" id="SignalP"/>
    </source>
</evidence>
<keyword evidence="5" id="KW-1185">Reference proteome</keyword>
<evidence type="ECO:0000313" key="5">
    <source>
        <dbReference type="Proteomes" id="UP000632339"/>
    </source>
</evidence>